<keyword evidence="3" id="KW-1185">Reference proteome</keyword>
<dbReference type="Gene3D" id="3.30.1340.30">
    <property type="match status" value="1"/>
</dbReference>
<dbReference type="Proteomes" id="UP001597010">
    <property type="component" value="Unassembled WGS sequence"/>
</dbReference>
<evidence type="ECO:0000313" key="2">
    <source>
        <dbReference type="EMBL" id="MFD0795421.1"/>
    </source>
</evidence>
<dbReference type="InterPro" id="IPR007055">
    <property type="entry name" value="BON_dom"/>
</dbReference>
<sequence>MKQNNLTRSLAVLTIGLGMGVITSCGGPDDQNIQTNVKKELQSEAGLKDVKATVKDGVVKLEGNCNGENCDSLATRKTKAVAGVKSVENTITKSVETDLTLRTAVQSVVSKYQGVQADVAGGVVVLRGSIAKNQVQPLINELQALKPKKLDNQLAVQ</sequence>
<reference evidence="3" key="1">
    <citation type="journal article" date="2019" name="Int. J. Syst. Evol. Microbiol.">
        <title>The Global Catalogue of Microorganisms (GCM) 10K type strain sequencing project: providing services to taxonomists for standard genome sequencing and annotation.</title>
        <authorList>
            <consortium name="The Broad Institute Genomics Platform"/>
            <consortium name="The Broad Institute Genome Sequencing Center for Infectious Disease"/>
            <person name="Wu L."/>
            <person name="Ma J."/>
        </authorList>
    </citation>
    <scope>NUCLEOTIDE SEQUENCE [LARGE SCALE GENOMIC DNA]</scope>
    <source>
        <strain evidence="3">CCUG 61484</strain>
    </source>
</reference>
<dbReference type="Pfam" id="PF04972">
    <property type="entry name" value="BON"/>
    <property type="match status" value="1"/>
</dbReference>
<evidence type="ECO:0000259" key="1">
    <source>
        <dbReference type="PROSITE" id="PS50914"/>
    </source>
</evidence>
<accession>A0ABW3AY49</accession>
<evidence type="ECO:0000313" key="3">
    <source>
        <dbReference type="Proteomes" id="UP001597010"/>
    </source>
</evidence>
<organism evidence="2 3">
    <name type="scientific">Mucilaginibacter litoreus</name>
    <dbReference type="NCBI Taxonomy" id="1048221"/>
    <lineage>
        <taxon>Bacteria</taxon>
        <taxon>Pseudomonadati</taxon>
        <taxon>Bacteroidota</taxon>
        <taxon>Sphingobacteriia</taxon>
        <taxon>Sphingobacteriales</taxon>
        <taxon>Sphingobacteriaceae</taxon>
        <taxon>Mucilaginibacter</taxon>
    </lineage>
</organism>
<dbReference type="EMBL" id="JBHTHZ010000014">
    <property type="protein sequence ID" value="MFD0795421.1"/>
    <property type="molecule type" value="Genomic_DNA"/>
</dbReference>
<dbReference type="RefSeq" id="WP_377117804.1">
    <property type="nucleotide sequence ID" value="NZ_JBHTHZ010000014.1"/>
</dbReference>
<name>A0ABW3AY49_9SPHI</name>
<feature type="domain" description="BON" evidence="1">
    <location>
        <begin position="29"/>
        <end position="95"/>
    </location>
</feature>
<proteinExistence type="predicted"/>
<dbReference type="PROSITE" id="PS50914">
    <property type="entry name" value="BON"/>
    <property type="match status" value="1"/>
</dbReference>
<comment type="caution">
    <text evidence="2">The sequence shown here is derived from an EMBL/GenBank/DDBJ whole genome shotgun (WGS) entry which is preliminary data.</text>
</comment>
<protein>
    <submittedName>
        <fullName evidence="2">BON domain-containing protein</fullName>
    </submittedName>
</protein>
<gene>
    <name evidence="2" type="ORF">ACFQZX_17495</name>
</gene>
<dbReference type="PROSITE" id="PS51257">
    <property type="entry name" value="PROKAR_LIPOPROTEIN"/>
    <property type="match status" value="1"/>
</dbReference>